<dbReference type="AlphaFoldDB" id="A0A8J6YX95"/>
<keyword evidence="3" id="KW-1185">Reference proteome</keyword>
<dbReference type="InterPro" id="IPR022742">
    <property type="entry name" value="Hydrolase_4"/>
</dbReference>
<dbReference type="Pfam" id="PF12146">
    <property type="entry name" value="Hydrolase_4"/>
    <property type="match status" value="1"/>
</dbReference>
<reference evidence="2" key="1">
    <citation type="submission" date="2020-09" db="EMBL/GenBank/DDBJ databases">
        <title>A novel bacterium of genus Mangrovicoccus, isolated from South China Sea.</title>
        <authorList>
            <person name="Huang H."/>
            <person name="Mo K."/>
            <person name="Hu Y."/>
        </authorList>
    </citation>
    <scope>NUCLEOTIDE SEQUENCE</scope>
    <source>
        <strain evidence="2">HB182678</strain>
    </source>
</reference>
<dbReference type="SUPFAM" id="SSF53474">
    <property type="entry name" value="alpha/beta-Hydrolases"/>
    <property type="match status" value="1"/>
</dbReference>
<dbReference type="PANTHER" id="PTHR11614">
    <property type="entry name" value="PHOSPHOLIPASE-RELATED"/>
    <property type="match status" value="1"/>
</dbReference>
<evidence type="ECO:0000313" key="3">
    <source>
        <dbReference type="Proteomes" id="UP000609121"/>
    </source>
</evidence>
<comment type="caution">
    <text evidence="2">The sequence shown here is derived from an EMBL/GenBank/DDBJ whole genome shotgun (WGS) entry which is preliminary data.</text>
</comment>
<keyword evidence="2" id="KW-0378">Hydrolase</keyword>
<gene>
    <name evidence="2" type="ORF">ICN82_04725</name>
</gene>
<evidence type="ECO:0000313" key="2">
    <source>
        <dbReference type="EMBL" id="MBE3637506.1"/>
    </source>
</evidence>
<accession>A0A8J6YX95</accession>
<protein>
    <submittedName>
        <fullName evidence="2">Alpha/beta hydrolase</fullName>
    </submittedName>
</protein>
<dbReference type="GO" id="GO:0016787">
    <property type="term" value="F:hydrolase activity"/>
    <property type="evidence" value="ECO:0007669"/>
    <property type="project" value="UniProtKB-KW"/>
</dbReference>
<dbReference type="InterPro" id="IPR029058">
    <property type="entry name" value="AB_hydrolase_fold"/>
</dbReference>
<proteinExistence type="predicted"/>
<sequence>MTGAAPFFAAESGAPPGAGAVWRRTPDGVRLRIGVLARGTRGTVLCFPGRTEYLEKYGPTARDLEAAGYSMVAIDWRGQGLADRLLPDAALGHVGRFSDYQADVAALTAHAAEAGLPRPWFLLAHSMGGAIGLEALEAGLAVRAAVFTAPMWHVTIPPLARPAARIIPPLAERLGLWRRALPGMSRHAYILQADPADNLLTGDAGTFRWFRSHLRNHPELALAAPTLRWFSEAMRACDRLNRAPLPDLPARVFLGSRERIVSTQSIRAQVARWPGAELVELAEGRHEVLMEAPPLRGQVIAGMIALFDAHCGI</sequence>
<feature type="domain" description="Serine aminopeptidase S33" evidence="1">
    <location>
        <begin position="40"/>
        <end position="291"/>
    </location>
</feature>
<organism evidence="2 3">
    <name type="scientific">Mangrovicoccus algicola</name>
    <dbReference type="NCBI Taxonomy" id="2771008"/>
    <lineage>
        <taxon>Bacteria</taxon>
        <taxon>Pseudomonadati</taxon>
        <taxon>Pseudomonadota</taxon>
        <taxon>Alphaproteobacteria</taxon>
        <taxon>Rhodobacterales</taxon>
        <taxon>Paracoccaceae</taxon>
        <taxon>Mangrovicoccus</taxon>
    </lineage>
</organism>
<dbReference type="EMBL" id="JACVXA010000009">
    <property type="protein sequence ID" value="MBE3637506.1"/>
    <property type="molecule type" value="Genomic_DNA"/>
</dbReference>
<dbReference type="RefSeq" id="WP_193180195.1">
    <property type="nucleotide sequence ID" value="NZ_JACVXA010000009.1"/>
</dbReference>
<evidence type="ECO:0000259" key="1">
    <source>
        <dbReference type="Pfam" id="PF12146"/>
    </source>
</evidence>
<name>A0A8J6YX95_9RHOB</name>
<dbReference type="InterPro" id="IPR051044">
    <property type="entry name" value="MAG_DAG_Lipase"/>
</dbReference>
<dbReference type="Gene3D" id="3.40.50.1820">
    <property type="entry name" value="alpha/beta hydrolase"/>
    <property type="match status" value="1"/>
</dbReference>
<dbReference type="Proteomes" id="UP000609121">
    <property type="component" value="Unassembled WGS sequence"/>
</dbReference>